<keyword evidence="2" id="KW-1185">Reference proteome</keyword>
<accession>A0AAV0XTY0</accession>
<comment type="caution">
    <text evidence="1">The sequence shown here is derived from an EMBL/GenBank/DDBJ whole genome shotgun (WGS) entry which is preliminary data.</text>
</comment>
<dbReference type="Proteomes" id="UP001160148">
    <property type="component" value="Unassembled WGS sequence"/>
</dbReference>
<dbReference type="EMBL" id="CARXXK010000527">
    <property type="protein sequence ID" value="CAI6370746.1"/>
    <property type="molecule type" value="Genomic_DNA"/>
</dbReference>
<sequence length="166" mass="19316">MELWDVVHFTSENTVEAVPYTWLKKSKCAWPKNPKLVKRFILNHVKPNTTEFYYCPAKKLGNRSYDSLVFAQMKAAKATFTTDLSSTDDAQCMPKKIYSTKRYTLNSKQQSGIITNEPYTCPPKYDDYLESKREDLSSKDNIEQNKVHKPSNSCSPKYTSNVYFFY</sequence>
<proteinExistence type="predicted"/>
<evidence type="ECO:0000313" key="2">
    <source>
        <dbReference type="Proteomes" id="UP001160148"/>
    </source>
</evidence>
<evidence type="ECO:0000313" key="1">
    <source>
        <dbReference type="EMBL" id="CAI6370746.1"/>
    </source>
</evidence>
<name>A0AAV0XTY0_9HEMI</name>
<gene>
    <name evidence="1" type="ORF">MEUPH1_LOCUS24836</name>
</gene>
<protein>
    <submittedName>
        <fullName evidence="1">Uncharacterized protein</fullName>
    </submittedName>
</protein>
<reference evidence="1 2" key="1">
    <citation type="submission" date="2023-01" db="EMBL/GenBank/DDBJ databases">
        <authorList>
            <person name="Whitehead M."/>
        </authorList>
    </citation>
    <scope>NUCLEOTIDE SEQUENCE [LARGE SCALE GENOMIC DNA]</scope>
</reference>
<dbReference type="AlphaFoldDB" id="A0AAV0XTY0"/>
<organism evidence="1 2">
    <name type="scientific">Macrosiphum euphorbiae</name>
    <name type="common">potato aphid</name>
    <dbReference type="NCBI Taxonomy" id="13131"/>
    <lineage>
        <taxon>Eukaryota</taxon>
        <taxon>Metazoa</taxon>
        <taxon>Ecdysozoa</taxon>
        <taxon>Arthropoda</taxon>
        <taxon>Hexapoda</taxon>
        <taxon>Insecta</taxon>
        <taxon>Pterygota</taxon>
        <taxon>Neoptera</taxon>
        <taxon>Paraneoptera</taxon>
        <taxon>Hemiptera</taxon>
        <taxon>Sternorrhyncha</taxon>
        <taxon>Aphidomorpha</taxon>
        <taxon>Aphidoidea</taxon>
        <taxon>Aphididae</taxon>
        <taxon>Macrosiphini</taxon>
        <taxon>Macrosiphum</taxon>
    </lineage>
</organism>